<keyword evidence="10" id="KW-1185">Reference proteome</keyword>
<dbReference type="GO" id="GO:0005886">
    <property type="term" value="C:plasma membrane"/>
    <property type="evidence" value="ECO:0007669"/>
    <property type="project" value="UniProtKB-SubCell"/>
</dbReference>
<evidence type="ECO:0000313" key="9">
    <source>
        <dbReference type="EMBL" id="MCU7550194.1"/>
    </source>
</evidence>
<proteinExistence type="inferred from homology"/>
<keyword evidence="5 7" id="KW-1133">Transmembrane helix</keyword>
<feature type="transmembrane region" description="Helical" evidence="7">
    <location>
        <begin position="33"/>
        <end position="50"/>
    </location>
</feature>
<gene>
    <name evidence="9" type="ORF">OCK74_13805</name>
</gene>
<evidence type="ECO:0000256" key="4">
    <source>
        <dbReference type="ARBA" id="ARBA00022692"/>
    </source>
</evidence>
<name>A0A9X3BG33_9BACT</name>
<dbReference type="Pfam" id="PF03458">
    <property type="entry name" value="Gly_transporter"/>
    <property type="match status" value="2"/>
</dbReference>
<evidence type="ECO:0000256" key="1">
    <source>
        <dbReference type="ARBA" id="ARBA00004651"/>
    </source>
</evidence>
<keyword evidence="3" id="KW-1003">Cell membrane</keyword>
<evidence type="ECO:0000256" key="6">
    <source>
        <dbReference type="ARBA" id="ARBA00023136"/>
    </source>
</evidence>
<reference evidence="9" key="2">
    <citation type="submission" date="2023-04" db="EMBL/GenBank/DDBJ databases">
        <title>Paracnuella aquatica gen. nov., sp. nov., a member of the family Chitinophagaceae isolated from a hot spring.</title>
        <authorList>
            <person name="Wang C."/>
        </authorList>
    </citation>
    <scope>NUCLEOTIDE SEQUENCE</scope>
    <source>
        <strain evidence="9">LB-8</strain>
    </source>
</reference>
<dbReference type="AlphaFoldDB" id="A0A9X3BG33"/>
<organism evidence="9 10">
    <name type="scientific">Paraflavisolibacter caeni</name>
    <dbReference type="NCBI Taxonomy" id="2982496"/>
    <lineage>
        <taxon>Bacteria</taxon>
        <taxon>Pseudomonadati</taxon>
        <taxon>Bacteroidota</taxon>
        <taxon>Chitinophagia</taxon>
        <taxon>Chitinophagales</taxon>
        <taxon>Chitinophagaceae</taxon>
        <taxon>Paraflavisolibacter</taxon>
    </lineage>
</organism>
<sequence>MVTIHMNFIDVILYIGIFVFGLTGALKARSSSMDIFGAFVMAFATAYGGGTVRDVLIGRYPIGWMNDYLAFLLIFLATFIAFLLKRNIRKFHRIFFLTDAIGLGLFTIGGIEISLDNHINNVYAVLMGVISSTFGGLVADIISNKTPSLLKKGELYATASAIGGTVYLSLNHLLPDPNIRMIICVALIVFIRYISKWKQINLPEI</sequence>
<feature type="domain" description="Glycine transporter" evidence="8">
    <location>
        <begin position="12"/>
        <end position="85"/>
    </location>
</feature>
<dbReference type="EMBL" id="JAOTIF010000010">
    <property type="protein sequence ID" value="MCU7550194.1"/>
    <property type="molecule type" value="Genomic_DNA"/>
</dbReference>
<evidence type="ECO:0000256" key="5">
    <source>
        <dbReference type="ARBA" id="ARBA00022989"/>
    </source>
</evidence>
<keyword evidence="6 7" id="KW-0472">Membrane</keyword>
<protein>
    <submittedName>
        <fullName evidence="9">Trimeric intracellular cation channel family protein</fullName>
    </submittedName>
</protein>
<dbReference type="PANTHER" id="PTHR30506:SF3">
    <property type="entry name" value="UPF0126 INNER MEMBRANE PROTEIN YADS-RELATED"/>
    <property type="match status" value="1"/>
</dbReference>
<dbReference type="PANTHER" id="PTHR30506">
    <property type="entry name" value="INNER MEMBRANE PROTEIN"/>
    <property type="match status" value="1"/>
</dbReference>
<feature type="transmembrane region" description="Helical" evidence="7">
    <location>
        <begin position="6"/>
        <end position="26"/>
    </location>
</feature>
<feature type="domain" description="Glycine transporter" evidence="8">
    <location>
        <begin position="97"/>
        <end position="170"/>
    </location>
</feature>
<feature type="transmembrane region" description="Helical" evidence="7">
    <location>
        <begin position="62"/>
        <end position="84"/>
    </location>
</feature>
<dbReference type="InterPro" id="IPR005115">
    <property type="entry name" value="Gly_transporter"/>
</dbReference>
<feature type="transmembrane region" description="Helical" evidence="7">
    <location>
        <begin position="96"/>
        <end position="115"/>
    </location>
</feature>
<feature type="transmembrane region" description="Helical" evidence="7">
    <location>
        <begin position="155"/>
        <end position="173"/>
    </location>
</feature>
<evidence type="ECO:0000256" key="2">
    <source>
        <dbReference type="ARBA" id="ARBA00008193"/>
    </source>
</evidence>
<feature type="transmembrane region" description="Helical" evidence="7">
    <location>
        <begin position="121"/>
        <end position="143"/>
    </location>
</feature>
<reference evidence="9" key="1">
    <citation type="submission" date="2022-09" db="EMBL/GenBank/DDBJ databases">
        <authorList>
            <person name="Yuan C."/>
            <person name="Ke Z."/>
        </authorList>
    </citation>
    <scope>NUCLEOTIDE SEQUENCE</scope>
    <source>
        <strain evidence="9">LB-8</strain>
    </source>
</reference>
<evidence type="ECO:0000313" key="10">
    <source>
        <dbReference type="Proteomes" id="UP001155483"/>
    </source>
</evidence>
<comment type="caution">
    <text evidence="9">The sequence shown here is derived from an EMBL/GenBank/DDBJ whole genome shotgun (WGS) entry which is preliminary data.</text>
</comment>
<comment type="subcellular location">
    <subcellularLocation>
        <location evidence="1">Cell membrane</location>
        <topology evidence="1">Multi-pass membrane protein</topology>
    </subcellularLocation>
</comment>
<evidence type="ECO:0000256" key="7">
    <source>
        <dbReference type="SAM" id="Phobius"/>
    </source>
</evidence>
<evidence type="ECO:0000256" key="3">
    <source>
        <dbReference type="ARBA" id="ARBA00022475"/>
    </source>
</evidence>
<accession>A0A9X3BG33</accession>
<feature type="transmembrane region" description="Helical" evidence="7">
    <location>
        <begin position="179"/>
        <end position="195"/>
    </location>
</feature>
<keyword evidence="4 7" id="KW-0812">Transmembrane</keyword>
<dbReference type="Proteomes" id="UP001155483">
    <property type="component" value="Unassembled WGS sequence"/>
</dbReference>
<comment type="similarity">
    <text evidence="2">Belongs to the UPF0126 family.</text>
</comment>
<evidence type="ECO:0000259" key="8">
    <source>
        <dbReference type="Pfam" id="PF03458"/>
    </source>
</evidence>